<dbReference type="Pfam" id="PF01934">
    <property type="entry name" value="HepT-like"/>
    <property type="match status" value="1"/>
</dbReference>
<evidence type="ECO:0000256" key="4">
    <source>
        <dbReference type="ARBA" id="ARBA00022741"/>
    </source>
</evidence>
<evidence type="ECO:0000313" key="6">
    <source>
        <dbReference type="EMBL" id="PKU96839.1"/>
    </source>
</evidence>
<evidence type="ECO:0000256" key="2">
    <source>
        <dbReference type="ARBA" id="ARBA00022649"/>
    </source>
</evidence>
<keyword evidence="5" id="KW-0378">Hydrolase</keyword>
<evidence type="ECO:0000256" key="5">
    <source>
        <dbReference type="ARBA" id="ARBA00022801"/>
    </source>
</evidence>
<evidence type="ECO:0000256" key="1">
    <source>
        <dbReference type="ARBA" id="ARBA00022553"/>
    </source>
</evidence>
<dbReference type="InterPro" id="IPR051813">
    <property type="entry name" value="HepT_RNase_toxin"/>
</dbReference>
<evidence type="ECO:0008006" key="8">
    <source>
        <dbReference type="Google" id="ProtNLM"/>
    </source>
</evidence>
<gene>
    <name evidence="6" type="ORF">CQR56_0967</name>
</gene>
<protein>
    <recommendedName>
        <fullName evidence="8">DUF86 domain-containing protein</fullName>
    </recommendedName>
</protein>
<dbReference type="GO" id="GO:0000166">
    <property type="term" value="F:nucleotide binding"/>
    <property type="evidence" value="ECO:0007669"/>
    <property type="project" value="UniProtKB-KW"/>
</dbReference>
<reference evidence="6 7" key="1">
    <citation type="submission" date="2017-10" db="EMBL/GenBank/DDBJ databases">
        <title>Bifidobacterium genomics.</title>
        <authorList>
            <person name="Lugli G.A."/>
            <person name="Milani C."/>
            <person name="Mancabelli L."/>
        </authorList>
    </citation>
    <scope>NUCLEOTIDE SEQUENCE [LARGE SCALE GENOMIC DNA]</scope>
    <source>
        <strain evidence="6 7">1744B</strain>
    </source>
</reference>
<dbReference type="GO" id="GO:0004540">
    <property type="term" value="F:RNA nuclease activity"/>
    <property type="evidence" value="ECO:0007669"/>
    <property type="project" value="InterPro"/>
</dbReference>
<accession>A0A2N3QWB1</accession>
<name>A0A2N3QWB1_9BIFI</name>
<organism evidence="6 7">
    <name type="scientific">Bifidobacterium pseudolongum subsp. globosum</name>
    <dbReference type="NCBI Taxonomy" id="1690"/>
    <lineage>
        <taxon>Bacteria</taxon>
        <taxon>Bacillati</taxon>
        <taxon>Actinomycetota</taxon>
        <taxon>Actinomycetes</taxon>
        <taxon>Bifidobacteriales</taxon>
        <taxon>Bifidobacteriaceae</taxon>
        <taxon>Bifidobacterium</taxon>
    </lineage>
</organism>
<dbReference type="EMBL" id="PCHB01000008">
    <property type="protein sequence ID" value="PKU96839.1"/>
    <property type="molecule type" value="Genomic_DNA"/>
</dbReference>
<dbReference type="AlphaFoldDB" id="A0A2N3QWB1"/>
<sequence>MKRGWQSMSLGEKDAVHLAAMLRYLNLASSFIGEMTFDEFSDESHVQTQFAVAMAIAQVGEHMKGLSREFRSDESSVDWREIAGTRDWLVHKYDEVDLRILYGSVVNDTPALVELLESLLEEDSVDFGPVAMLDDITIPLPPEEN</sequence>
<comment type="caution">
    <text evidence="6">The sequence shown here is derived from an EMBL/GenBank/DDBJ whole genome shotgun (WGS) entry which is preliminary data.</text>
</comment>
<dbReference type="PANTHER" id="PTHR34139">
    <property type="entry name" value="UPF0331 PROTEIN MJ0127"/>
    <property type="match status" value="1"/>
</dbReference>
<proteinExistence type="predicted"/>
<dbReference type="PANTHER" id="PTHR34139:SF1">
    <property type="entry name" value="RNASE MJ1380-RELATED"/>
    <property type="match status" value="1"/>
</dbReference>
<keyword evidence="1" id="KW-0597">Phosphoprotein</keyword>
<evidence type="ECO:0000313" key="7">
    <source>
        <dbReference type="Proteomes" id="UP000233783"/>
    </source>
</evidence>
<dbReference type="InterPro" id="IPR008201">
    <property type="entry name" value="HepT-like"/>
</dbReference>
<dbReference type="GO" id="GO:0016787">
    <property type="term" value="F:hydrolase activity"/>
    <property type="evidence" value="ECO:0007669"/>
    <property type="project" value="UniProtKB-KW"/>
</dbReference>
<keyword evidence="4" id="KW-0547">Nucleotide-binding</keyword>
<keyword evidence="2" id="KW-1277">Toxin-antitoxin system</keyword>
<dbReference type="RefSeq" id="WP_101393565.1">
    <property type="nucleotide sequence ID" value="NZ_PCHE01000016.1"/>
</dbReference>
<dbReference type="GO" id="GO:0110001">
    <property type="term" value="C:toxin-antitoxin complex"/>
    <property type="evidence" value="ECO:0007669"/>
    <property type="project" value="InterPro"/>
</dbReference>
<keyword evidence="3" id="KW-0540">Nuclease</keyword>
<evidence type="ECO:0000256" key="3">
    <source>
        <dbReference type="ARBA" id="ARBA00022722"/>
    </source>
</evidence>
<dbReference type="Proteomes" id="UP000233783">
    <property type="component" value="Unassembled WGS sequence"/>
</dbReference>